<keyword evidence="7" id="KW-0645">Protease</keyword>
<dbReference type="PROSITE" id="PS00760">
    <property type="entry name" value="SPASE_I_2"/>
    <property type="match status" value="1"/>
</dbReference>
<dbReference type="InterPro" id="IPR019757">
    <property type="entry name" value="Pept_S26A_signal_pept_1_Lys-AS"/>
</dbReference>
<dbReference type="Proteomes" id="UP000001823">
    <property type="component" value="Chromosome"/>
</dbReference>
<dbReference type="CDD" id="cd06530">
    <property type="entry name" value="S26_SPase_I"/>
    <property type="match status" value="1"/>
</dbReference>
<gene>
    <name evidence="9" type="ordered locus">CPF_0578</name>
</gene>
<evidence type="ECO:0000256" key="2">
    <source>
        <dbReference type="ARBA" id="ARBA00004401"/>
    </source>
</evidence>
<dbReference type="GeneID" id="93003078"/>
<keyword evidence="5 7" id="KW-0378">Hydrolase</keyword>
<evidence type="ECO:0000256" key="5">
    <source>
        <dbReference type="ARBA" id="ARBA00022801"/>
    </source>
</evidence>
<dbReference type="PANTHER" id="PTHR43390:SF1">
    <property type="entry name" value="CHLOROPLAST PROCESSING PEPTIDASE"/>
    <property type="match status" value="1"/>
</dbReference>
<dbReference type="Gene3D" id="2.10.109.10">
    <property type="entry name" value="Umud Fragment, subunit A"/>
    <property type="match status" value="1"/>
</dbReference>
<accession>A0A0H2YQA8</accession>
<dbReference type="GO" id="GO:0005886">
    <property type="term" value="C:plasma membrane"/>
    <property type="evidence" value="ECO:0007669"/>
    <property type="project" value="UniProtKB-SubCell"/>
</dbReference>
<comment type="subcellular location">
    <subcellularLocation>
        <location evidence="2">Cell membrane</location>
        <topology evidence="2">Single-pass type II membrane protein</topology>
    </subcellularLocation>
    <subcellularLocation>
        <location evidence="7">Membrane</location>
        <topology evidence="7">Single-pass type II membrane protein</topology>
    </subcellularLocation>
</comment>
<evidence type="ECO:0000313" key="10">
    <source>
        <dbReference type="Proteomes" id="UP000001823"/>
    </source>
</evidence>
<dbReference type="STRING" id="195103.CPF_0578"/>
<name>A0A0H2YQA8_CLOP1</name>
<dbReference type="Pfam" id="PF10502">
    <property type="entry name" value="Peptidase_S26"/>
    <property type="match status" value="1"/>
</dbReference>
<dbReference type="RefSeq" id="WP_003460206.1">
    <property type="nucleotide sequence ID" value="NC_008261.1"/>
</dbReference>
<feature type="active site" evidence="6">
    <location>
        <position position="84"/>
    </location>
</feature>
<dbReference type="InterPro" id="IPR019533">
    <property type="entry name" value="Peptidase_S26"/>
</dbReference>
<sequence>MSSSNTKKKSFFLDWIIPILAALLLAALIHQFLLFKIKVPTGSMMPTVEIGDQLFVTKIYNPNNIKRGDIVVFNSDELKEPLLKRVIGLPGEHVEIKSDGSVYINGNKLEEDYVKYQGGKTDMSFDVPSGKFLMLGDNRNNSDDARYWSNPYIDGKDIEAKAQLTVYPFDRIGFVK</sequence>
<evidence type="ECO:0000256" key="1">
    <source>
        <dbReference type="ARBA" id="ARBA00000677"/>
    </source>
</evidence>
<evidence type="ECO:0000256" key="7">
    <source>
        <dbReference type="RuleBase" id="RU362042"/>
    </source>
</evidence>
<dbReference type="GO" id="GO:0009003">
    <property type="term" value="F:signal peptidase activity"/>
    <property type="evidence" value="ECO:0007669"/>
    <property type="project" value="UniProtKB-EC"/>
</dbReference>
<dbReference type="InterPro" id="IPR000223">
    <property type="entry name" value="Pept_S26A_signal_pept_1"/>
</dbReference>
<proteinExistence type="inferred from homology"/>
<dbReference type="NCBIfam" id="TIGR02227">
    <property type="entry name" value="sigpep_I_bact"/>
    <property type="match status" value="1"/>
</dbReference>
<dbReference type="GO" id="GO:0006465">
    <property type="term" value="P:signal peptide processing"/>
    <property type="evidence" value="ECO:0007669"/>
    <property type="project" value="InterPro"/>
</dbReference>
<evidence type="ECO:0000256" key="3">
    <source>
        <dbReference type="ARBA" id="ARBA00009370"/>
    </source>
</evidence>
<comment type="similarity">
    <text evidence="3 7">Belongs to the peptidase S26 family.</text>
</comment>
<reference evidence="9 10" key="1">
    <citation type="journal article" date="2006" name="Genome Res.">
        <title>Skewed genomic variability in strains of the toxigenic bacterial pathogen, Clostridium perfringens.</title>
        <authorList>
            <person name="Myers G.S."/>
            <person name="Rasko D.A."/>
            <person name="Cheung J.K."/>
            <person name="Ravel J."/>
            <person name="Seshadri R."/>
            <person name="Deboy R.T."/>
            <person name="Ren Q."/>
            <person name="Varga J."/>
            <person name="Awad M.M."/>
            <person name="Brinkac L.M."/>
            <person name="Daugherty S.C."/>
            <person name="Haft D.H."/>
            <person name="Dodson R.J."/>
            <person name="Madupu R."/>
            <person name="Nelson W.C."/>
            <person name="Rosovitz M.J."/>
            <person name="Sullivan S.A."/>
            <person name="Khouri H."/>
            <person name="Dimitrov G.I."/>
            <person name="Watkins K.L."/>
            <person name="Mulligan S."/>
            <person name="Benton J."/>
            <person name="Radune D."/>
            <person name="Fisher D.J."/>
            <person name="Atkins H.S."/>
            <person name="Hiscox T."/>
            <person name="Jost B.H."/>
            <person name="Billington S.J."/>
            <person name="Songer J.G."/>
            <person name="McClane B.A."/>
            <person name="Titball R.W."/>
            <person name="Rood J.I."/>
            <person name="Melville S.B."/>
            <person name="Paulsen I.T."/>
        </authorList>
    </citation>
    <scope>NUCLEOTIDE SEQUENCE [LARGE SCALE GENOMIC DNA]</scope>
    <source>
        <strain evidence="10">ATCC 13124 / DSM 756 / JCM 1290 / NCIMB 6125 / NCTC 8237 / S 107 / Type A</strain>
    </source>
</reference>
<keyword evidence="7" id="KW-0472">Membrane</keyword>
<dbReference type="EMBL" id="CP000246">
    <property type="protein sequence ID" value="ABG83067.1"/>
    <property type="molecule type" value="Genomic_DNA"/>
</dbReference>
<dbReference type="PaxDb" id="195103-CPF_0578"/>
<protein>
    <recommendedName>
        <fullName evidence="4 7">Signal peptidase I</fullName>
        <ecNumber evidence="4 7">3.4.21.89</ecNumber>
    </recommendedName>
</protein>
<dbReference type="PRINTS" id="PR00727">
    <property type="entry name" value="LEADERPTASE"/>
</dbReference>
<evidence type="ECO:0000259" key="8">
    <source>
        <dbReference type="Pfam" id="PF10502"/>
    </source>
</evidence>
<keyword evidence="7" id="KW-0812">Transmembrane</keyword>
<dbReference type="GO" id="GO:0004252">
    <property type="term" value="F:serine-type endopeptidase activity"/>
    <property type="evidence" value="ECO:0007669"/>
    <property type="project" value="InterPro"/>
</dbReference>
<dbReference type="EC" id="3.4.21.89" evidence="4 7"/>
<dbReference type="SUPFAM" id="SSF51306">
    <property type="entry name" value="LexA/Signal peptidase"/>
    <property type="match status" value="1"/>
</dbReference>
<feature type="domain" description="Peptidase S26" evidence="8">
    <location>
        <begin position="13"/>
        <end position="166"/>
    </location>
</feature>
<comment type="catalytic activity">
    <reaction evidence="1 7">
        <text>Cleavage of hydrophobic, N-terminal signal or leader sequences from secreted and periplasmic proteins.</text>
        <dbReference type="EC" id="3.4.21.89"/>
    </reaction>
</comment>
<dbReference type="KEGG" id="cpf:CPF_0578"/>
<evidence type="ECO:0000256" key="6">
    <source>
        <dbReference type="PIRSR" id="PIRSR600223-1"/>
    </source>
</evidence>
<feature type="transmembrane region" description="Helical" evidence="7">
    <location>
        <begin position="12"/>
        <end position="35"/>
    </location>
</feature>
<dbReference type="AlphaFoldDB" id="A0A0H2YQA8"/>
<evidence type="ECO:0000313" key="9">
    <source>
        <dbReference type="EMBL" id="ABG83067.1"/>
    </source>
</evidence>
<feature type="active site" evidence="6">
    <location>
        <position position="43"/>
    </location>
</feature>
<dbReference type="HOGENOM" id="CLU_028723_5_1_9"/>
<dbReference type="eggNOG" id="COG0681">
    <property type="taxonomic scope" value="Bacteria"/>
</dbReference>
<organism evidence="9 10">
    <name type="scientific">Clostridium perfringens (strain ATCC 13124 / DSM 756 / JCM 1290 / NCIMB 6125 / NCTC 8237 / Type A)</name>
    <dbReference type="NCBI Taxonomy" id="195103"/>
    <lineage>
        <taxon>Bacteria</taxon>
        <taxon>Bacillati</taxon>
        <taxon>Bacillota</taxon>
        <taxon>Clostridia</taxon>
        <taxon>Eubacteriales</taxon>
        <taxon>Clostridiaceae</taxon>
        <taxon>Clostridium</taxon>
    </lineage>
</organism>
<evidence type="ECO:0000256" key="4">
    <source>
        <dbReference type="ARBA" id="ARBA00013208"/>
    </source>
</evidence>
<dbReference type="PANTHER" id="PTHR43390">
    <property type="entry name" value="SIGNAL PEPTIDASE I"/>
    <property type="match status" value="1"/>
</dbReference>
<keyword evidence="7" id="KW-1133">Transmembrane helix</keyword>
<dbReference type="InterPro" id="IPR036286">
    <property type="entry name" value="LexA/Signal_pep-like_sf"/>
</dbReference>
<keyword evidence="10" id="KW-1185">Reference proteome</keyword>